<dbReference type="Pfam" id="PF03441">
    <property type="entry name" value="FAD_binding_7"/>
    <property type="match status" value="1"/>
</dbReference>
<keyword evidence="10" id="KW-0090">Biological rhythms</keyword>
<dbReference type="OrthoDB" id="435881at2759"/>
<evidence type="ECO:0000259" key="15">
    <source>
        <dbReference type="PROSITE" id="PS51645"/>
    </source>
</evidence>
<comment type="cofactor">
    <cofactor evidence="13">
        <name>FAD</name>
        <dbReference type="ChEBI" id="CHEBI:57692"/>
    </cofactor>
    <text evidence="13">Binds 1 FAD per subunit.</text>
</comment>
<evidence type="ECO:0000313" key="17">
    <source>
        <dbReference type="Proteomes" id="UP000677054"/>
    </source>
</evidence>
<comment type="similarity">
    <text evidence="3">Belongs to the DNA photolyase class-1 family.</text>
</comment>
<dbReference type="GO" id="GO:0045892">
    <property type="term" value="P:negative regulation of DNA-templated transcription"/>
    <property type="evidence" value="ECO:0007669"/>
    <property type="project" value="TreeGrafter"/>
</dbReference>
<dbReference type="Pfam" id="PF00875">
    <property type="entry name" value="DNA_photolyase"/>
    <property type="match status" value="1"/>
</dbReference>
<evidence type="ECO:0000256" key="3">
    <source>
        <dbReference type="ARBA" id="ARBA00005862"/>
    </source>
</evidence>
<dbReference type="GO" id="GO:0071949">
    <property type="term" value="F:FAD binding"/>
    <property type="evidence" value="ECO:0007669"/>
    <property type="project" value="TreeGrafter"/>
</dbReference>
<dbReference type="GO" id="GO:0048471">
    <property type="term" value="C:perinuclear region of cytoplasm"/>
    <property type="evidence" value="ECO:0007669"/>
    <property type="project" value="UniProtKB-SubCell"/>
</dbReference>
<evidence type="ECO:0000256" key="6">
    <source>
        <dbReference type="ARBA" id="ARBA00022491"/>
    </source>
</evidence>
<feature type="binding site" evidence="13">
    <location>
        <begin position="410"/>
        <end position="412"/>
    </location>
    <ligand>
        <name>FAD</name>
        <dbReference type="ChEBI" id="CHEBI:57692"/>
    </ligand>
</feature>
<dbReference type="InterPro" id="IPR002081">
    <property type="entry name" value="Cryptochrome/DNA_photolyase_1"/>
</dbReference>
<evidence type="ECO:0000256" key="8">
    <source>
        <dbReference type="ARBA" id="ARBA00022741"/>
    </source>
</evidence>
<keyword evidence="11" id="KW-0675">Receptor</keyword>
<dbReference type="PANTHER" id="PTHR11455">
    <property type="entry name" value="CRYPTOCHROME"/>
    <property type="match status" value="1"/>
</dbReference>
<evidence type="ECO:0000256" key="13">
    <source>
        <dbReference type="PIRSR" id="PIRSR602081-1"/>
    </source>
</evidence>
<protein>
    <recommendedName>
        <fullName evidence="4">Cryptochrome-1</fullName>
    </recommendedName>
</protein>
<dbReference type="InterPro" id="IPR014729">
    <property type="entry name" value="Rossmann-like_a/b/a_fold"/>
</dbReference>
<evidence type="ECO:0000256" key="1">
    <source>
        <dbReference type="ARBA" id="ARBA00004123"/>
    </source>
</evidence>
<evidence type="ECO:0000256" key="10">
    <source>
        <dbReference type="ARBA" id="ARBA00023108"/>
    </source>
</evidence>
<feature type="site" description="Electron transfer via tryptophanyl radical" evidence="14">
    <location>
        <position position="343"/>
    </location>
</feature>
<evidence type="ECO:0000256" key="7">
    <source>
        <dbReference type="ARBA" id="ARBA00022630"/>
    </source>
</evidence>
<accession>A0A7R8X5V6</accession>
<name>A0A7R8X5V6_9CRUS</name>
<evidence type="ECO:0000256" key="9">
    <source>
        <dbReference type="ARBA" id="ARBA00022827"/>
    </source>
</evidence>
<dbReference type="GO" id="GO:0032922">
    <property type="term" value="P:circadian regulation of gene expression"/>
    <property type="evidence" value="ECO:0007669"/>
    <property type="project" value="TreeGrafter"/>
</dbReference>
<feature type="binding site" evidence="13">
    <location>
        <begin position="312"/>
        <end position="319"/>
    </location>
    <ligand>
        <name>FAD</name>
        <dbReference type="ChEBI" id="CHEBI:57692"/>
    </ligand>
</feature>
<feature type="binding site" evidence="13">
    <location>
        <position position="257"/>
    </location>
    <ligand>
        <name>FAD</name>
        <dbReference type="ChEBI" id="CHEBI:57692"/>
    </ligand>
</feature>
<feature type="site" description="Electron transfer via tryptophanyl radical" evidence="14">
    <location>
        <position position="397"/>
    </location>
</feature>
<evidence type="ECO:0000256" key="4">
    <source>
        <dbReference type="ARBA" id="ARBA00021159"/>
    </source>
</evidence>
<dbReference type="EMBL" id="CAJPEV010000671">
    <property type="protein sequence ID" value="CAG0887483.1"/>
    <property type="molecule type" value="Genomic_DNA"/>
</dbReference>
<dbReference type="Gene3D" id="3.40.50.620">
    <property type="entry name" value="HUPs"/>
    <property type="match status" value="1"/>
</dbReference>
<comment type="subcellular location">
    <subcellularLocation>
        <location evidence="2">Cytoplasm</location>
        <location evidence="2">Perinuclear region</location>
    </subcellularLocation>
    <subcellularLocation>
        <location evidence="1">Nucleus</location>
    </subcellularLocation>
</comment>
<evidence type="ECO:0000256" key="12">
    <source>
        <dbReference type="ARBA" id="ARBA00023242"/>
    </source>
</evidence>
<reference evidence="16" key="1">
    <citation type="submission" date="2020-11" db="EMBL/GenBank/DDBJ databases">
        <authorList>
            <person name="Tran Van P."/>
        </authorList>
    </citation>
    <scope>NUCLEOTIDE SEQUENCE</scope>
</reference>
<dbReference type="Proteomes" id="UP000677054">
    <property type="component" value="Unassembled WGS sequence"/>
</dbReference>
<gene>
    <name evidence="16" type="ORF">DSTB1V02_LOCUS4513</name>
</gene>
<dbReference type="InterPro" id="IPR036155">
    <property type="entry name" value="Crypto/Photolyase_N_sf"/>
</dbReference>
<dbReference type="AlphaFoldDB" id="A0A7R8X5V6"/>
<keyword evidence="7 13" id="KW-0285">Flavoprotein</keyword>
<keyword evidence="12" id="KW-0539">Nucleus</keyword>
<feature type="domain" description="Photolyase/cryptochrome alpha/beta" evidence="15">
    <location>
        <begin position="16"/>
        <end position="145"/>
    </location>
</feature>
<dbReference type="GO" id="GO:0043153">
    <property type="term" value="P:entrainment of circadian clock by photoperiod"/>
    <property type="evidence" value="ECO:0007669"/>
    <property type="project" value="TreeGrafter"/>
</dbReference>
<dbReference type="PROSITE" id="PS51645">
    <property type="entry name" value="PHR_CRY_ALPHA_BETA"/>
    <property type="match status" value="1"/>
</dbReference>
<evidence type="ECO:0000256" key="14">
    <source>
        <dbReference type="PIRSR" id="PIRSR602081-2"/>
    </source>
</evidence>
<proteinExistence type="inferred from homology"/>
<dbReference type="InterPro" id="IPR036134">
    <property type="entry name" value="Crypto/Photolyase_FAD-like_sf"/>
</dbReference>
<dbReference type="SUPFAM" id="SSF48173">
    <property type="entry name" value="Cryptochrome/photolyase FAD-binding domain"/>
    <property type="match status" value="1"/>
</dbReference>
<keyword evidence="8" id="KW-0547">Nucleotide-binding</keyword>
<organism evidence="16">
    <name type="scientific">Darwinula stevensoni</name>
    <dbReference type="NCBI Taxonomy" id="69355"/>
    <lineage>
        <taxon>Eukaryota</taxon>
        <taxon>Metazoa</taxon>
        <taxon>Ecdysozoa</taxon>
        <taxon>Arthropoda</taxon>
        <taxon>Crustacea</taxon>
        <taxon>Oligostraca</taxon>
        <taxon>Ostracoda</taxon>
        <taxon>Podocopa</taxon>
        <taxon>Podocopida</taxon>
        <taxon>Darwinulocopina</taxon>
        <taxon>Darwinuloidea</taxon>
        <taxon>Darwinulidae</taxon>
        <taxon>Darwinula</taxon>
    </lineage>
</organism>
<dbReference type="EMBL" id="LR900188">
    <property type="protein sequence ID" value="CAD7244622.1"/>
    <property type="molecule type" value="Genomic_DNA"/>
</dbReference>
<evidence type="ECO:0000256" key="11">
    <source>
        <dbReference type="ARBA" id="ARBA00023170"/>
    </source>
</evidence>
<dbReference type="GO" id="GO:0003677">
    <property type="term" value="F:DNA binding"/>
    <property type="evidence" value="ECO:0007669"/>
    <property type="project" value="TreeGrafter"/>
</dbReference>
<sequence length="455" mass="52114">MEDFERVNHRQRTSGVIALHWFRHGLRLHDNPALSYAAANAKKLYVMFTFDGESAGTKLIGYNRMKFLLESLHDLNCQLHSYGGQLLVFREKPLKVITRLHDVLGVNLVTFEQDCEPIWNERDEAVKEGCRELGIECREEVSHTLWDPKEVVDMNGGVPPLTYTMFLQVTSAIGEPPHPEERLDFSSVKFGIVPVGLAAELNLFAEIPTPEDLNVKCSHPADIEENSGSWIGGETQALLLFDMRLAVEADAFKRNFYLPNQARPDLLGPSRSLSPYLRYGCLSIRKMYWGIHDLFAEIHKGKPPCHVHLTAQLIWRDFFYAMSVGNPNYDRVKENPICLQIPWRHKQKELQQWKDGKTGFPFVDAVMRQLLREGWIHHVARNAVAQFLTRGGLWISWEDGLKVFLKHLLDADWSVCSGNWLWISSSAFETILDCSHCLSPVAYGRRLEPTGDYIR</sequence>
<dbReference type="PRINTS" id="PR00147">
    <property type="entry name" value="DNAPHOTLYASE"/>
</dbReference>
<dbReference type="Gene3D" id="1.25.40.80">
    <property type="match status" value="1"/>
</dbReference>
<dbReference type="Gene3D" id="1.10.579.10">
    <property type="entry name" value="DNA Cyclobutane Dipyrimidine Photolyase, subunit A, domain 3"/>
    <property type="match status" value="1"/>
</dbReference>
<dbReference type="SUPFAM" id="SSF52425">
    <property type="entry name" value="Cryptochrome/photolyase, N-terminal domain"/>
    <property type="match status" value="1"/>
</dbReference>
<evidence type="ECO:0000256" key="2">
    <source>
        <dbReference type="ARBA" id="ARBA00004556"/>
    </source>
</evidence>
<dbReference type="InterPro" id="IPR005101">
    <property type="entry name" value="Cryptochr/Photolyase_FAD-bd"/>
</dbReference>
<dbReference type="PANTHER" id="PTHR11455:SF17">
    <property type="entry name" value="CRYPTOCHROME-1"/>
    <property type="match status" value="1"/>
</dbReference>
<keyword evidence="5" id="KW-0963">Cytoplasm</keyword>
<keyword evidence="17" id="KW-1185">Reference proteome</keyword>
<dbReference type="GO" id="GO:0005634">
    <property type="term" value="C:nucleus"/>
    <property type="evidence" value="ECO:0007669"/>
    <property type="project" value="UniProtKB-SubCell"/>
</dbReference>
<evidence type="ECO:0000256" key="5">
    <source>
        <dbReference type="ARBA" id="ARBA00022490"/>
    </source>
</evidence>
<evidence type="ECO:0000313" key="16">
    <source>
        <dbReference type="EMBL" id="CAD7244622.1"/>
    </source>
</evidence>
<keyword evidence="9 13" id="KW-0274">FAD</keyword>
<keyword evidence="6" id="KW-0678">Repressor</keyword>
<feature type="site" description="Electron transfer via tryptophanyl radical" evidence="14">
    <location>
        <position position="420"/>
    </location>
</feature>
<dbReference type="InterPro" id="IPR006050">
    <property type="entry name" value="DNA_photolyase_N"/>
</dbReference>